<keyword evidence="3" id="KW-1185">Reference proteome</keyword>
<feature type="compositionally biased region" description="Polar residues" evidence="1">
    <location>
        <begin position="30"/>
        <end position="43"/>
    </location>
</feature>
<sequence length="488" mass="50872">MLAAVVAGCASPVEPAASSSSSRATTTTTPVNVYEQQRASGVQRTLDELSTALRDGDANRVDALLDAATAPAFRARMRDTAVNFSGSAVRAEAASRSTTPTTPATASRAPSSPSRSRIARPSGSPTTSAPVPPRGTALRLDDFRYQVAPTTEAEILVPPDLQQRLDEQGSSDSWVAPIELRYALGGASTPGVDEPDVVVDMQLVMARYGDDWTVVGDASAIGGDPAPTQLWDLPGLGATDVSTAGGTSVIASYPDTAVVVERARELVPGSVDAVTAFWGDDWPRRAVLVATARPAEFSALARSAGTDVAAAAAATVYSRVDSDDDVAVGQRVVLTPSAARFSAAALGVVLRHELTHVAARVVTAAGAPLWITEGVPEYVGRKGTYVRFADAAPDLAVAVDAGQLPTDLPADADFAVDSDTARIAYQSAWSVAAYVADRFGEDRLRELYLGVAATDDPARQGEAIADALGISRAELVAGWRRWLTTQVR</sequence>
<protein>
    <recommendedName>
        <fullName evidence="4">Peptidase MA-like domain-containing protein</fullName>
    </recommendedName>
</protein>
<gene>
    <name evidence="2" type="ORF">GIY30_06950</name>
</gene>
<organism evidence="2 3">
    <name type="scientific">Gordonia mangrovi</name>
    <dbReference type="NCBI Taxonomy" id="2665643"/>
    <lineage>
        <taxon>Bacteria</taxon>
        <taxon>Bacillati</taxon>
        <taxon>Actinomycetota</taxon>
        <taxon>Actinomycetes</taxon>
        <taxon>Mycobacteriales</taxon>
        <taxon>Gordoniaceae</taxon>
        <taxon>Gordonia</taxon>
    </lineage>
</organism>
<comment type="caution">
    <text evidence="2">The sequence shown here is derived from an EMBL/GenBank/DDBJ whole genome shotgun (WGS) entry which is preliminary data.</text>
</comment>
<feature type="compositionally biased region" description="Low complexity" evidence="1">
    <location>
        <begin position="94"/>
        <end position="125"/>
    </location>
</feature>
<proteinExistence type="predicted"/>
<dbReference type="Proteomes" id="UP000475545">
    <property type="component" value="Unassembled WGS sequence"/>
</dbReference>
<dbReference type="EMBL" id="WMBR01000001">
    <property type="protein sequence ID" value="MXP21090.1"/>
    <property type="molecule type" value="Genomic_DNA"/>
</dbReference>
<evidence type="ECO:0000313" key="2">
    <source>
        <dbReference type="EMBL" id="MXP21090.1"/>
    </source>
</evidence>
<feature type="region of interest" description="Disordered" evidence="1">
    <location>
        <begin position="87"/>
        <end position="136"/>
    </location>
</feature>
<evidence type="ECO:0008006" key="4">
    <source>
        <dbReference type="Google" id="ProtNLM"/>
    </source>
</evidence>
<name>A0A6L7GME8_9ACTN</name>
<feature type="region of interest" description="Disordered" evidence="1">
    <location>
        <begin position="10"/>
        <end position="43"/>
    </location>
</feature>
<evidence type="ECO:0000313" key="3">
    <source>
        <dbReference type="Proteomes" id="UP000475545"/>
    </source>
</evidence>
<dbReference type="AlphaFoldDB" id="A0A6L7GME8"/>
<evidence type="ECO:0000256" key="1">
    <source>
        <dbReference type="SAM" id="MobiDB-lite"/>
    </source>
</evidence>
<feature type="compositionally biased region" description="Low complexity" evidence="1">
    <location>
        <begin position="16"/>
        <end position="29"/>
    </location>
</feature>
<accession>A0A6L7GME8</accession>
<reference evidence="2 3" key="1">
    <citation type="submission" date="2019-11" db="EMBL/GenBank/DDBJ databases">
        <title>Gordonia sp. nov., a novel actinobacterium isolated from mangrove soil in Hainan.</title>
        <authorList>
            <person name="Huang X."/>
            <person name="Xie Y."/>
            <person name="Chu X."/>
            <person name="Xiao K."/>
        </authorList>
    </citation>
    <scope>NUCLEOTIDE SEQUENCE [LARGE SCALE GENOMIC DNA]</scope>
    <source>
        <strain evidence="2 3">HNM0687</strain>
    </source>
</reference>